<name>A0A1H3G0H4_9PSEU</name>
<reference evidence="1 2" key="1">
    <citation type="submission" date="2016-10" db="EMBL/GenBank/DDBJ databases">
        <authorList>
            <person name="de Groot N.N."/>
        </authorList>
    </citation>
    <scope>NUCLEOTIDE SEQUENCE [LARGE SCALE GENOMIC DNA]</scope>
    <source>
        <strain evidence="1 2">CPCC 202699</strain>
    </source>
</reference>
<dbReference type="Proteomes" id="UP000199515">
    <property type="component" value="Unassembled WGS sequence"/>
</dbReference>
<dbReference type="STRING" id="589385.SAMN05421504_10467"/>
<dbReference type="EMBL" id="FNON01000004">
    <property type="protein sequence ID" value="SDX96595.1"/>
    <property type="molecule type" value="Genomic_DNA"/>
</dbReference>
<evidence type="ECO:0000313" key="1">
    <source>
        <dbReference type="EMBL" id="SDX96595.1"/>
    </source>
</evidence>
<organism evidence="1 2">
    <name type="scientific">Amycolatopsis xylanica</name>
    <dbReference type="NCBI Taxonomy" id="589385"/>
    <lineage>
        <taxon>Bacteria</taxon>
        <taxon>Bacillati</taxon>
        <taxon>Actinomycetota</taxon>
        <taxon>Actinomycetes</taxon>
        <taxon>Pseudonocardiales</taxon>
        <taxon>Pseudonocardiaceae</taxon>
        <taxon>Amycolatopsis</taxon>
    </lineage>
</organism>
<gene>
    <name evidence="1" type="ORF">SAMN05421504_10467</name>
</gene>
<accession>A0A1H3G0H4</accession>
<sequence>MLSSRSALWKRCEGIVASVEIPTPFAMADFLETLARRRGRRIELVPMAANSAAPCGVLAATDQADYVFYTTETSVLHQEHILLHEIGHLLCGHAGSAELDAAVPSALMPNLSPGLIRRVLGRTTYAEEQEREAELVASLIMRRVRRETPTKHAGGLGALEAAFGSRRR</sequence>
<protein>
    <recommendedName>
        <fullName evidence="3">IrrE N-terminal-like domain-containing protein</fullName>
    </recommendedName>
</protein>
<dbReference type="OrthoDB" id="4144896at2"/>
<dbReference type="AlphaFoldDB" id="A0A1H3G0H4"/>
<proteinExistence type="predicted"/>
<evidence type="ECO:0008006" key="3">
    <source>
        <dbReference type="Google" id="ProtNLM"/>
    </source>
</evidence>
<evidence type="ECO:0000313" key="2">
    <source>
        <dbReference type="Proteomes" id="UP000199515"/>
    </source>
</evidence>
<keyword evidence="2" id="KW-1185">Reference proteome</keyword>